<evidence type="ECO:0000313" key="4">
    <source>
        <dbReference type="EMBL" id="OTQ09416.1"/>
    </source>
</evidence>
<proteinExistence type="predicted"/>
<reference evidence="5 6" key="1">
    <citation type="submission" date="2017-03" db="EMBL/GenBank/DDBJ databases">
        <title>Comparative genomics of honeybee gut symbionts reveal geographically distinct and subgroup specific antibiotic resistance.</title>
        <authorList>
            <person name="Ludvigsen J."/>
            <person name="Porcellato D."/>
            <person name="Labee-Lund T.M."/>
            <person name="Amdam G.V."/>
            <person name="Rudi K."/>
        </authorList>
    </citation>
    <scope>NUCLEOTIDE SEQUENCE [LARGE SCALE GENOMIC DNA]</scope>
    <source>
        <strain evidence="3 6">A-7-12</strain>
        <strain evidence="4 5">A-9-12</strain>
    </source>
</reference>
<protein>
    <submittedName>
        <fullName evidence="3">Recombinase</fullName>
    </submittedName>
</protein>
<dbReference type="EMBL" id="NARP01000033">
    <property type="protein sequence ID" value="OTP98335.1"/>
    <property type="molecule type" value="Genomic_DNA"/>
</dbReference>
<dbReference type="InterPro" id="IPR010998">
    <property type="entry name" value="Integrase_recombinase_N"/>
</dbReference>
<dbReference type="EMBL" id="NART01000042">
    <property type="protein sequence ID" value="OTQ09416.1"/>
    <property type="molecule type" value="Genomic_DNA"/>
</dbReference>
<keyword evidence="5" id="KW-1185">Reference proteome</keyword>
<accession>A0A242NFH6</accession>
<dbReference type="Gene3D" id="3.30.160.60">
    <property type="entry name" value="Classic Zinc Finger"/>
    <property type="match status" value="1"/>
</dbReference>
<dbReference type="Proteomes" id="UP000194977">
    <property type="component" value="Unassembled WGS sequence"/>
</dbReference>
<organism evidence="3 6">
    <name type="scientific">Gilliamella apicola</name>
    <dbReference type="NCBI Taxonomy" id="1196095"/>
    <lineage>
        <taxon>Bacteria</taxon>
        <taxon>Pseudomonadati</taxon>
        <taxon>Pseudomonadota</taxon>
        <taxon>Gammaproteobacteria</taxon>
        <taxon>Orbales</taxon>
        <taxon>Orbaceae</taxon>
        <taxon>Gilliamella</taxon>
    </lineage>
</organism>
<dbReference type="Gene3D" id="1.10.443.10">
    <property type="entry name" value="Intergrase catalytic core"/>
    <property type="match status" value="1"/>
</dbReference>
<dbReference type="GO" id="GO:0006310">
    <property type="term" value="P:DNA recombination"/>
    <property type="evidence" value="ECO:0007669"/>
    <property type="project" value="UniProtKB-KW"/>
</dbReference>
<sequence>MNARPRKSPYKELPPYLVYDKSKKQYRLTLINGVRKLIGNNKSRAIAIAIEYNNRMRYKNIVSAETLIMESGGQKGEYVPFSSHIDHLIQRIFREEKLSERVKQGLLNDAMRAKEFFSNIPSVDIDLEHVNLYLKKYHENGSAEVQNRKVMFLKKIFSYAVDESIMMDNPATRKKLKKLDGKKRKRLSLEDFIRIKNHAPLWLKTAMEISLQTSQARLEVTRIKYSIKSPSYGESGCIWFDEPINGIYGHLYINRQKTKDKEAAHISIPIGEELKRIIDESRDQVLSPYIVHRMPEKANKQNKNVDHYTQVDASYLSKAFTAVRDTVGVMKNLPIEYRPTFHEIRALSAHLFEQQGINPQARMAHSDEKSTKVYTRNHIEWVEVPHAQIII</sequence>
<dbReference type="GO" id="GO:0003677">
    <property type="term" value="F:DNA binding"/>
    <property type="evidence" value="ECO:0007669"/>
    <property type="project" value="UniProtKB-KW"/>
</dbReference>
<dbReference type="InterPro" id="IPR013762">
    <property type="entry name" value="Integrase-like_cat_sf"/>
</dbReference>
<dbReference type="InterPro" id="IPR011010">
    <property type="entry name" value="DNA_brk_join_enz"/>
</dbReference>
<dbReference type="OrthoDB" id="8781634at2"/>
<evidence type="ECO:0000313" key="3">
    <source>
        <dbReference type="EMBL" id="OTP98335.1"/>
    </source>
</evidence>
<dbReference type="Gene3D" id="1.10.150.130">
    <property type="match status" value="1"/>
</dbReference>
<dbReference type="SUPFAM" id="SSF56349">
    <property type="entry name" value="DNA breaking-rejoining enzymes"/>
    <property type="match status" value="1"/>
</dbReference>
<evidence type="ECO:0000313" key="5">
    <source>
        <dbReference type="Proteomes" id="UP000194800"/>
    </source>
</evidence>
<evidence type="ECO:0000256" key="1">
    <source>
        <dbReference type="ARBA" id="ARBA00023125"/>
    </source>
</evidence>
<keyword evidence="2" id="KW-0233">DNA recombination</keyword>
<comment type="caution">
    <text evidence="3">The sequence shown here is derived from an EMBL/GenBank/DDBJ whole genome shotgun (WGS) entry which is preliminary data.</text>
</comment>
<name>A0A242NFH6_9GAMM</name>
<evidence type="ECO:0000256" key="2">
    <source>
        <dbReference type="ARBA" id="ARBA00023172"/>
    </source>
</evidence>
<keyword evidence="1" id="KW-0238">DNA-binding</keyword>
<gene>
    <name evidence="4" type="ORF">B6C91_09200</name>
    <name evidence="3" type="ORF">B6D08_11370</name>
</gene>
<dbReference type="Proteomes" id="UP000194800">
    <property type="component" value="Unassembled WGS sequence"/>
</dbReference>
<dbReference type="AlphaFoldDB" id="A0A242NFH6"/>
<evidence type="ECO:0000313" key="6">
    <source>
        <dbReference type="Proteomes" id="UP000194977"/>
    </source>
</evidence>
<dbReference type="GO" id="GO:0015074">
    <property type="term" value="P:DNA integration"/>
    <property type="evidence" value="ECO:0007669"/>
    <property type="project" value="InterPro"/>
</dbReference>
<dbReference type="RefSeq" id="WP_086301464.1">
    <property type="nucleotide sequence ID" value="NZ_MZNE01000022.1"/>
</dbReference>